<evidence type="ECO:0000313" key="8">
    <source>
        <dbReference type="WBParaSite" id="maker-unitig_23557-snap-gene-0.1-mRNA-1"/>
    </source>
</evidence>
<evidence type="ECO:0000256" key="5">
    <source>
        <dbReference type="SAM" id="MobiDB-lite"/>
    </source>
</evidence>
<dbReference type="PROSITE" id="PS51044">
    <property type="entry name" value="ZF_SP_RING"/>
    <property type="match status" value="1"/>
</dbReference>
<sequence>MGQLTANGLPLRAAAPSNLPHHPPVQLRCLKIQPGPQSDVFPTGVSWPTRPDCELAVTELVASLKCPLGKMRMSTPMRSEACSHVQCFDAYSCLLGYVECPRGSVGSTRPKLRSWSGCRSCQTELVGSRRSRLGVTSSGADKRAAAQVDCVGSVRSASASAIGCCWIGDSEWKGGKPPLSIIFDRRRATMSCGAEMGRGGSGGSRRLQRTLVAVASKLSEPQQPQTSSACPCCPKTPQSQ</sequence>
<dbReference type="PANTHER" id="PTHR10782:SF94">
    <property type="entry name" value="SUPPRESSOR OF VARIEGATION 2-10, ISOFORM I"/>
    <property type="match status" value="1"/>
</dbReference>
<proteinExistence type="predicted"/>
<evidence type="ECO:0000313" key="7">
    <source>
        <dbReference type="Proteomes" id="UP000095280"/>
    </source>
</evidence>
<accession>A0A1I8F7L0</accession>
<dbReference type="WBParaSite" id="maker-unitig_23557-snap-gene-0.1-mRNA-1">
    <property type="protein sequence ID" value="maker-unitig_23557-snap-gene-0.1-mRNA-1"/>
    <property type="gene ID" value="maker-unitig_23557-snap-gene-0.1"/>
</dbReference>
<protein>
    <submittedName>
        <fullName evidence="8">SP-RING-type domain-containing protein</fullName>
    </submittedName>
</protein>
<evidence type="ECO:0000256" key="2">
    <source>
        <dbReference type="ARBA" id="ARBA00022771"/>
    </source>
</evidence>
<keyword evidence="2 4" id="KW-0863">Zinc-finger</keyword>
<feature type="compositionally biased region" description="Polar residues" evidence="5">
    <location>
        <begin position="219"/>
        <end position="229"/>
    </location>
</feature>
<dbReference type="GO" id="GO:0006357">
    <property type="term" value="P:regulation of transcription by RNA polymerase II"/>
    <property type="evidence" value="ECO:0007669"/>
    <property type="project" value="TreeGrafter"/>
</dbReference>
<keyword evidence="3" id="KW-0862">Zinc</keyword>
<evidence type="ECO:0000256" key="1">
    <source>
        <dbReference type="ARBA" id="ARBA00022723"/>
    </source>
</evidence>
<feature type="region of interest" description="Disordered" evidence="5">
    <location>
        <begin position="217"/>
        <end position="240"/>
    </location>
</feature>
<dbReference type="Proteomes" id="UP000095280">
    <property type="component" value="Unplaced"/>
</dbReference>
<dbReference type="GO" id="GO:0003712">
    <property type="term" value="F:transcription coregulator activity"/>
    <property type="evidence" value="ECO:0007669"/>
    <property type="project" value="TreeGrafter"/>
</dbReference>
<dbReference type="Pfam" id="PF02891">
    <property type="entry name" value="zf-MIZ"/>
    <property type="match status" value="1"/>
</dbReference>
<dbReference type="Gene3D" id="3.30.40.10">
    <property type="entry name" value="Zinc/RING finger domain, C3HC4 (zinc finger)"/>
    <property type="match status" value="1"/>
</dbReference>
<dbReference type="GO" id="GO:0000785">
    <property type="term" value="C:chromatin"/>
    <property type="evidence" value="ECO:0007669"/>
    <property type="project" value="TreeGrafter"/>
</dbReference>
<dbReference type="InterPro" id="IPR004181">
    <property type="entry name" value="Znf_MIZ"/>
</dbReference>
<dbReference type="AlphaFoldDB" id="A0A1I8F7L0"/>
<dbReference type="GO" id="GO:0008270">
    <property type="term" value="F:zinc ion binding"/>
    <property type="evidence" value="ECO:0007669"/>
    <property type="project" value="UniProtKB-KW"/>
</dbReference>
<organism evidence="7 8">
    <name type="scientific">Macrostomum lignano</name>
    <dbReference type="NCBI Taxonomy" id="282301"/>
    <lineage>
        <taxon>Eukaryota</taxon>
        <taxon>Metazoa</taxon>
        <taxon>Spiralia</taxon>
        <taxon>Lophotrochozoa</taxon>
        <taxon>Platyhelminthes</taxon>
        <taxon>Rhabditophora</taxon>
        <taxon>Macrostomorpha</taxon>
        <taxon>Macrostomida</taxon>
        <taxon>Macrostomidae</taxon>
        <taxon>Macrostomum</taxon>
    </lineage>
</organism>
<name>A0A1I8F7L0_9PLAT</name>
<evidence type="ECO:0000256" key="3">
    <source>
        <dbReference type="ARBA" id="ARBA00022833"/>
    </source>
</evidence>
<dbReference type="InterPro" id="IPR013083">
    <property type="entry name" value="Znf_RING/FYVE/PHD"/>
</dbReference>
<reference evidence="8" key="1">
    <citation type="submission" date="2016-11" db="UniProtKB">
        <authorList>
            <consortium name="WormBaseParasite"/>
        </authorList>
    </citation>
    <scope>IDENTIFICATION</scope>
</reference>
<feature type="domain" description="SP-RING-type" evidence="6">
    <location>
        <begin position="51"/>
        <end position="150"/>
    </location>
</feature>
<keyword evidence="1" id="KW-0479">Metal-binding</keyword>
<dbReference type="PANTHER" id="PTHR10782">
    <property type="entry name" value="ZINC FINGER MIZ DOMAIN-CONTAINING PROTEIN"/>
    <property type="match status" value="1"/>
</dbReference>
<evidence type="ECO:0000259" key="6">
    <source>
        <dbReference type="PROSITE" id="PS51044"/>
    </source>
</evidence>
<dbReference type="GO" id="GO:0061665">
    <property type="term" value="F:SUMO ligase activity"/>
    <property type="evidence" value="ECO:0007669"/>
    <property type="project" value="TreeGrafter"/>
</dbReference>
<dbReference type="GO" id="GO:0016925">
    <property type="term" value="P:protein sumoylation"/>
    <property type="evidence" value="ECO:0007669"/>
    <property type="project" value="TreeGrafter"/>
</dbReference>
<keyword evidence="7" id="KW-1185">Reference proteome</keyword>
<evidence type="ECO:0000256" key="4">
    <source>
        <dbReference type="PROSITE-ProRule" id="PRU00452"/>
    </source>
</evidence>